<reference evidence="2" key="1">
    <citation type="journal article" date="2020" name="bioRxiv">
        <title>Chromosome-level reference genome of the European wasp spider Argiope bruennichi: a resource for studies on range expansion and evolutionary adaptation.</title>
        <authorList>
            <person name="Sheffer M.M."/>
            <person name="Hoppe A."/>
            <person name="Krehenwinkel H."/>
            <person name="Uhl G."/>
            <person name="Kuss A.W."/>
            <person name="Jensen L."/>
            <person name="Jensen C."/>
            <person name="Gillespie R.G."/>
            <person name="Hoff K.J."/>
            <person name="Prost S."/>
        </authorList>
    </citation>
    <scope>NUCLEOTIDE SEQUENCE</scope>
</reference>
<evidence type="ECO:0000313" key="3">
    <source>
        <dbReference type="Proteomes" id="UP000807504"/>
    </source>
</evidence>
<dbReference type="Proteomes" id="UP000807504">
    <property type="component" value="Unassembled WGS sequence"/>
</dbReference>
<reference evidence="2" key="2">
    <citation type="submission" date="2020-06" db="EMBL/GenBank/DDBJ databases">
        <authorList>
            <person name="Sheffer M."/>
        </authorList>
    </citation>
    <scope>NUCLEOTIDE SEQUENCE</scope>
</reference>
<protein>
    <submittedName>
        <fullName evidence="2">Uncharacterized protein</fullName>
    </submittedName>
</protein>
<evidence type="ECO:0000313" key="2">
    <source>
        <dbReference type="EMBL" id="KAF8776982.1"/>
    </source>
</evidence>
<accession>A0A8T0EM97</accession>
<evidence type="ECO:0000256" key="1">
    <source>
        <dbReference type="SAM" id="SignalP"/>
    </source>
</evidence>
<organism evidence="2 3">
    <name type="scientific">Argiope bruennichi</name>
    <name type="common">Wasp spider</name>
    <name type="synonym">Aranea bruennichi</name>
    <dbReference type="NCBI Taxonomy" id="94029"/>
    <lineage>
        <taxon>Eukaryota</taxon>
        <taxon>Metazoa</taxon>
        <taxon>Ecdysozoa</taxon>
        <taxon>Arthropoda</taxon>
        <taxon>Chelicerata</taxon>
        <taxon>Arachnida</taxon>
        <taxon>Araneae</taxon>
        <taxon>Araneomorphae</taxon>
        <taxon>Entelegynae</taxon>
        <taxon>Araneoidea</taxon>
        <taxon>Araneidae</taxon>
        <taxon>Argiope</taxon>
    </lineage>
</organism>
<dbReference type="EMBL" id="JABXBU010002072">
    <property type="protein sequence ID" value="KAF8776982.1"/>
    <property type="molecule type" value="Genomic_DNA"/>
</dbReference>
<keyword evidence="1" id="KW-0732">Signal</keyword>
<name>A0A8T0EM97_ARGBR</name>
<proteinExistence type="predicted"/>
<keyword evidence="3" id="KW-1185">Reference proteome</keyword>
<dbReference type="AlphaFoldDB" id="A0A8T0EM97"/>
<comment type="caution">
    <text evidence="2">The sequence shown here is derived from an EMBL/GenBank/DDBJ whole genome shotgun (WGS) entry which is preliminary data.</text>
</comment>
<feature type="chain" id="PRO_5035799084" evidence="1">
    <location>
        <begin position="24"/>
        <end position="68"/>
    </location>
</feature>
<gene>
    <name evidence="2" type="ORF">HNY73_013913</name>
</gene>
<feature type="signal peptide" evidence="1">
    <location>
        <begin position="1"/>
        <end position="23"/>
    </location>
</feature>
<sequence>MNSCLYMIVLALAIVFLTLHAEATDDLTRASRMTRQSNNDQVEVDICLLQLKLPLSALLQLLNLQNLG</sequence>